<dbReference type="InterPro" id="IPR040079">
    <property type="entry name" value="Glutathione_S-Trfase"/>
</dbReference>
<name>A0A8X6J5G4_TRICU</name>
<dbReference type="InterPro" id="IPR036282">
    <property type="entry name" value="Glutathione-S-Trfase_C_sf"/>
</dbReference>
<dbReference type="InterPro" id="IPR004045">
    <property type="entry name" value="Glutathione_S-Trfase_N"/>
</dbReference>
<dbReference type="PANTHER" id="PTHR43969">
    <property type="entry name" value="GLUTATHIONE S TRANSFERASE D10, ISOFORM A-RELATED"/>
    <property type="match status" value="1"/>
</dbReference>
<dbReference type="SFLD" id="SFLDG00358">
    <property type="entry name" value="Main_(cytGST)"/>
    <property type="match status" value="1"/>
</dbReference>
<proteinExistence type="inferred from homology"/>
<dbReference type="CDD" id="cd03177">
    <property type="entry name" value="GST_C_Delta_Epsilon"/>
    <property type="match status" value="1"/>
</dbReference>
<evidence type="ECO:0000256" key="2">
    <source>
        <dbReference type="RuleBase" id="RU003494"/>
    </source>
</evidence>
<comment type="caution">
    <text evidence="5">The sequence shown here is derived from an EMBL/GenBank/DDBJ whole genome shotgun (WGS) entry which is preliminary data.</text>
</comment>
<dbReference type="FunFam" id="1.20.1050.10:FF:000007">
    <property type="entry name" value="Glutathione S-transferase 1-1"/>
    <property type="match status" value="1"/>
</dbReference>
<dbReference type="PROSITE" id="PS50404">
    <property type="entry name" value="GST_NTER"/>
    <property type="match status" value="1"/>
</dbReference>
<comment type="similarity">
    <text evidence="2">Belongs to the GST superfamily.</text>
</comment>
<dbReference type="GO" id="GO:0006749">
    <property type="term" value="P:glutathione metabolic process"/>
    <property type="evidence" value="ECO:0007669"/>
    <property type="project" value="TreeGrafter"/>
</dbReference>
<dbReference type="InterPro" id="IPR010987">
    <property type="entry name" value="Glutathione-S-Trfase_C-like"/>
</dbReference>
<dbReference type="FunFam" id="3.40.30.10:FF:000034">
    <property type="entry name" value="glutathione S-transferase 1"/>
    <property type="match status" value="1"/>
</dbReference>
<accession>A0A8X6J5G4</accession>
<dbReference type="SFLD" id="SFLDG01153">
    <property type="entry name" value="Main.4:_Theta-like"/>
    <property type="match status" value="1"/>
</dbReference>
<evidence type="ECO:0000259" key="3">
    <source>
        <dbReference type="PROSITE" id="PS50404"/>
    </source>
</evidence>
<reference evidence="5" key="1">
    <citation type="submission" date="2020-07" db="EMBL/GenBank/DDBJ databases">
        <title>Multicomponent nature underlies the extraordinary mechanical properties of spider dragline silk.</title>
        <authorList>
            <person name="Kono N."/>
            <person name="Nakamura H."/>
            <person name="Mori M."/>
            <person name="Yoshida Y."/>
            <person name="Ohtoshi R."/>
            <person name="Malay A.D."/>
            <person name="Moran D.A.P."/>
            <person name="Tomita M."/>
            <person name="Numata K."/>
            <person name="Arakawa K."/>
        </authorList>
    </citation>
    <scope>NUCLEOTIDE SEQUENCE</scope>
</reference>
<dbReference type="EMBL" id="BMAO01004115">
    <property type="protein sequence ID" value="GFQ92490.1"/>
    <property type="molecule type" value="Genomic_DNA"/>
</dbReference>
<sequence>MTIDVYLASASGPCRAVLMTAKYLGVDVNQKMVNLMTGEQLKPEYLKMNPQHCVPTIDDNGFYLWESRAILTYLANKYAPENPVYPKDPKERAVVDRMLYFDIGTLYKAEGEYLYPQLFRGQAADPEKAEAFKKALALLEEFLSKTSYVAGNHITLADFSILASLSFAEVADYSYADFPKITAWLQKLKSEVPSYKEINDIPLQQFKDFLKSKNLQFDVNTDFAVLVKCRFEIQTEEKLLIEVYETYAATKFSKLSTNPNTKIISNGASVWIFAMIGKVKEAMSRVKQEIGMATSIN</sequence>
<evidence type="ECO:0000313" key="5">
    <source>
        <dbReference type="EMBL" id="GFQ92490.1"/>
    </source>
</evidence>
<evidence type="ECO:0000313" key="6">
    <source>
        <dbReference type="Proteomes" id="UP000887116"/>
    </source>
</evidence>
<dbReference type="InterPro" id="IPR004046">
    <property type="entry name" value="GST_C"/>
</dbReference>
<dbReference type="SMR" id="A0A8X6J5G4"/>
<organism evidence="5 6">
    <name type="scientific">Trichonephila clavata</name>
    <name type="common">Joro spider</name>
    <name type="synonym">Nephila clavata</name>
    <dbReference type="NCBI Taxonomy" id="2740835"/>
    <lineage>
        <taxon>Eukaryota</taxon>
        <taxon>Metazoa</taxon>
        <taxon>Ecdysozoa</taxon>
        <taxon>Arthropoda</taxon>
        <taxon>Chelicerata</taxon>
        <taxon>Arachnida</taxon>
        <taxon>Araneae</taxon>
        <taxon>Araneomorphae</taxon>
        <taxon>Entelegynae</taxon>
        <taxon>Araneoidea</taxon>
        <taxon>Nephilidae</taxon>
        <taxon>Trichonephila</taxon>
    </lineage>
</organism>
<dbReference type="GO" id="GO:0004364">
    <property type="term" value="F:glutathione transferase activity"/>
    <property type="evidence" value="ECO:0007669"/>
    <property type="project" value="TreeGrafter"/>
</dbReference>
<dbReference type="CDD" id="cd03045">
    <property type="entry name" value="GST_N_Delta_Epsilon"/>
    <property type="match status" value="1"/>
</dbReference>
<dbReference type="Proteomes" id="UP000887116">
    <property type="component" value="Unassembled WGS sequence"/>
</dbReference>
<protein>
    <submittedName>
        <fullName evidence="5">Glutathione S-transferase 1, isoform C</fullName>
    </submittedName>
</protein>
<dbReference type="SFLD" id="SFLDS00019">
    <property type="entry name" value="Glutathione_Transferase_(cytos"/>
    <property type="match status" value="1"/>
</dbReference>
<evidence type="ECO:0000259" key="4">
    <source>
        <dbReference type="PROSITE" id="PS50405"/>
    </source>
</evidence>
<dbReference type="PROSITE" id="PS50405">
    <property type="entry name" value="GST_CTER"/>
    <property type="match status" value="1"/>
</dbReference>
<dbReference type="OrthoDB" id="37920at2759"/>
<dbReference type="SUPFAM" id="SSF52833">
    <property type="entry name" value="Thioredoxin-like"/>
    <property type="match status" value="1"/>
</dbReference>
<dbReference type="SUPFAM" id="SSF47616">
    <property type="entry name" value="GST C-terminal domain-like"/>
    <property type="match status" value="1"/>
</dbReference>
<dbReference type="AlphaFoldDB" id="A0A8X6J5G4"/>
<dbReference type="Pfam" id="PF02798">
    <property type="entry name" value="GST_N"/>
    <property type="match status" value="1"/>
</dbReference>
<feature type="domain" description="GST N-terminal" evidence="3">
    <location>
        <begin position="1"/>
        <end position="82"/>
    </location>
</feature>
<dbReference type="Gene3D" id="1.20.1050.10">
    <property type="match status" value="1"/>
</dbReference>
<feature type="domain" description="GST C-terminal" evidence="4">
    <location>
        <begin position="88"/>
        <end position="209"/>
    </location>
</feature>
<gene>
    <name evidence="5" type="primary">GstD1</name>
    <name evidence="5" type="ORF">TNCT_521681</name>
</gene>
<dbReference type="Pfam" id="PF00043">
    <property type="entry name" value="GST_C"/>
    <property type="match status" value="1"/>
</dbReference>
<keyword evidence="6" id="KW-1185">Reference proteome</keyword>
<evidence type="ECO:0000256" key="1">
    <source>
        <dbReference type="ARBA" id="ARBA00011738"/>
    </source>
</evidence>
<dbReference type="Gene3D" id="3.40.30.10">
    <property type="entry name" value="Glutaredoxin"/>
    <property type="match status" value="1"/>
</dbReference>
<dbReference type="PANTHER" id="PTHR43969:SF9">
    <property type="entry name" value="GLUTATHIONE S TRANSFERASE D10, ISOFORM A-RELATED"/>
    <property type="match status" value="1"/>
</dbReference>
<dbReference type="InterPro" id="IPR036249">
    <property type="entry name" value="Thioredoxin-like_sf"/>
</dbReference>
<comment type="subunit">
    <text evidence="1">Homodimer.</text>
</comment>